<comment type="subcellular location">
    <subcellularLocation>
        <location evidence="1">Membrane</location>
        <topology evidence="1">Multi-pass membrane protein</topology>
    </subcellularLocation>
</comment>
<feature type="transmembrane region" description="Helical" evidence="5">
    <location>
        <begin position="135"/>
        <end position="153"/>
    </location>
</feature>
<feature type="transmembrane region" description="Helical" evidence="5">
    <location>
        <begin position="190"/>
        <end position="209"/>
    </location>
</feature>
<protein>
    <recommendedName>
        <fullName evidence="8">Major facilitator superfamily (MFS) profile domain-containing protein</fullName>
    </recommendedName>
</protein>
<evidence type="ECO:0000256" key="2">
    <source>
        <dbReference type="ARBA" id="ARBA00022692"/>
    </source>
</evidence>
<feature type="transmembrane region" description="Helical" evidence="5">
    <location>
        <begin position="296"/>
        <end position="319"/>
    </location>
</feature>
<dbReference type="InterPro" id="IPR011701">
    <property type="entry name" value="MFS"/>
</dbReference>
<feature type="transmembrane region" description="Helical" evidence="5">
    <location>
        <begin position="383"/>
        <end position="406"/>
    </location>
</feature>
<feature type="transmembrane region" description="Helical" evidence="5">
    <location>
        <begin position="160"/>
        <end position="178"/>
    </location>
</feature>
<evidence type="ECO:0000256" key="1">
    <source>
        <dbReference type="ARBA" id="ARBA00004141"/>
    </source>
</evidence>
<evidence type="ECO:0000313" key="6">
    <source>
        <dbReference type="EMBL" id="WRT68808.1"/>
    </source>
</evidence>
<accession>A0ABZ1D4F6</accession>
<feature type="transmembrane region" description="Helical" evidence="5">
    <location>
        <begin position="339"/>
        <end position="362"/>
    </location>
</feature>
<evidence type="ECO:0008006" key="8">
    <source>
        <dbReference type="Google" id="ProtNLM"/>
    </source>
</evidence>
<evidence type="ECO:0000256" key="5">
    <source>
        <dbReference type="SAM" id="Phobius"/>
    </source>
</evidence>
<organism evidence="6 7">
    <name type="scientific">Kwoniella shivajii</name>
    <dbReference type="NCBI Taxonomy" id="564305"/>
    <lineage>
        <taxon>Eukaryota</taxon>
        <taxon>Fungi</taxon>
        <taxon>Dikarya</taxon>
        <taxon>Basidiomycota</taxon>
        <taxon>Agaricomycotina</taxon>
        <taxon>Tremellomycetes</taxon>
        <taxon>Tremellales</taxon>
        <taxon>Cryptococcaceae</taxon>
        <taxon>Kwoniella</taxon>
    </lineage>
</organism>
<evidence type="ECO:0000256" key="3">
    <source>
        <dbReference type="ARBA" id="ARBA00022989"/>
    </source>
</evidence>
<feature type="transmembrane region" description="Helical" evidence="5">
    <location>
        <begin position="418"/>
        <end position="436"/>
    </location>
</feature>
<reference evidence="6 7" key="1">
    <citation type="submission" date="2024-01" db="EMBL/GenBank/DDBJ databases">
        <title>Comparative genomics of Cryptococcus and Kwoniella reveals pathogenesis evolution and contrasting modes of karyotype evolution via chromosome fusion or intercentromeric recombination.</title>
        <authorList>
            <person name="Coelho M.A."/>
            <person name="David-Palma M."/>
            <person name="Shea T."/>
            <person name="Bowers K."/>
            <person name="McGinley-Smith S."/>
            <person name="Mohammad A.W."/>
            <person name="Gnirke A."/>
            <person name="Yurkov A.M."/>
            <person name="Nowrousian M."/>
            <person name="Sun S."/>
            <person name="Cuomo C.A."/>
            <person name="Heitman J."/>
        </authorList>
    </citation>
    <scope>NUCLEOTIDE SEQUENCE [LARGE SCALE GENOMIC DNA]</scope>
    <source>
        <strain evidence="6">CBS 11374</strain>
    </source>
</reference>
<keyword evidence="2 5" id="KW-0812">Transmembrane</keyword>
<evidence type="ECO:0000256" key="4">
    <source>
        <dbReference type="ARBA" id="ARBA00023136"/>
    </source>
</evidence>
<sequence length="530" mass="58388">MSATKEVPGTVRLFADSGELLQTKVELVPKPSHHAEDPLNWSRTRNFTFIGAISTSVLFSIYTQLAEETNLTLDQLVAGSGYSYWAIGFSNIFFQPLSLAIGKRPVLVLCNLAGALLTIWTVYNSGNATWIVSRLLIGLTSGPSFCLIEVVIADVRALPLGLYVCVLYTGAVIGPLIGGFVFEGLGWKGVIWLSVGLQVLTTIVMICFFEETNFSRKEPTIALQVMPDLNPYNAAKHLSPISPDETKNDTTHQIQVEPVLPNEHRPVWGKPKFRHFFTVSPYAAHIMKRGLIQPFLMMRLPLVWWCGVMYGIYQVYFNLFGSLSSGVLAFPPYDFSTSAIGLTFLGPLLSGVPSAVLSGWLCDAFSLKQARKNYGISEPEHKLKLYIVPAVLTPIGLIMMGLGPYYGAHWLVYVAGEFVLNLAGPVATLLIITYAFDSFHSIDPDDSQGPKAAAQDSAPYFSAIILIAMSITFAFGYATTPWTFGWSFKLFAITAAIGGTILNATVLLIMRYGKRLRADGEQYYRKVINW</sequence>
<feature type="transmembrane region" description="Helical" evidence="5">
    <location>
        <begin position="77"/>
        <end position="94"/>
    </location>
</feature>
<keyword evidence="3 5" id="KW-1133">Transmembrane helix</keyword>
<feature type="transmembrane region" description="Helical" evidence="5">
    <location>
        <begin position="47"/>
        <end position="65"/>
    </location>
</feature>
<dbReference type="GeneID" id="87957918"/>
<name>A0ABZ1D4F6_9TREE</name>
<dbReference type="RefSeq" id="XP_062793547.1">
    <property type="nucleotide sequence ID" value="XM_062937496.1"/>
</dbReference>
<evidence type="ECO:0000313" key="7">
    <source>
        <dbReference type="Proteomes" id="UP001329825"/>
    </source>
</evidence>
<feature type="transmembrane region" description="Helical" evidence="5">
    <location>
        <begin position="490"/>
        <end position="510"/>
    </location>
</feature>
<dbReference type="PANTHER" id="PTHR23502">
    <property type="entry name" value="MAJOR FACILITATOR SUPERFAMILY"/>
    <property type="match status" value="1"/>
</dbReference>
<feature type="transmembrane region" description="Helical" evidence="5">
    <location>
        <begin position="106"/>
        <end position="123"/>
    </location>
</feature>
<dbReference type="Gene3D" id="1.20.1250.20">
    <property type="entry name" value="MFS general substrate transporter like domains"/>
    <property type="match status" value="1"/>
</dbReference>
<gene>
    <name evidence="6" type="ORF">IL334_005788</name>
</gene>
<dbReference type="PANTHER" id="PTHR23502:SF34">
    <property type="entry name" value="PROTEIN HOL1"/>
    <property type="match status" value="1"/>
</dbReference>
<dbReference type="EMBL" id="CP141888">
    <property type="protein sequence ID" value="WRT68808.1"/>
    <property type="molecule type" value="Genomic_DNA"/>
</dbReference>
<dbReference type="Pfam" id="PF07690">
    <property type="entry name" value="MFS_1"/>
    <property type="match status" value="1"/>
</dbReference>
<proteinExistence type="predicted"/>
<dbReference type="InterPro" id="IPR036259">
    <property type="entry name" value="MFS_trans_sf"/>
</dbReference>
<keyword evidence="7" id="KW-1185">Reference proteome</keyword>
<dbReference type="SUPFAM" id="SSF103473">
    <property type="entry name" value="MFS general substrate transporter"/>
    <property type="match status" value="1"/>
</dbReference>
<dbReference type="Proteomes" id="UP001329825">
    <property type="component" value="Chromosome 8"/>
</dbReference>
<feature type="transmembrane region" description="Helical" evidence="5">
    <location>
        <begin position="457"/>
        <end position="478"/>
    </location>
</feature>
<keyword evidence="4 5" id="KW-0472">Membrane</keyword>